<protein>
    <submittedName>
        <fullName evidence="2">Uncharacterized protein</fullName>
    </submittedName>
</protein>
<organism evidence="2 3">
    <name type="scientific">Ruegeria intermedia</name>
    <dbReference type="NCBI Taxonomy" id="996115"/>
    <lineage>
        <taxon>Bacteria</taxon>
        <taxon>Pseudomonadati</taxon>
        <taxon>Pseudomonadota</taxon>
        <taxon>Alphaproteobacteria</taxon>
        <taxon>Rhodobacterales</taxon>
        <taxon>Roseobacteraceae</taxon>
        <taxon>Ruegeria</taxon>
    </lineage>
</organism>
<evidence type="ECO:0000313" key="2">
    <source>
        <dbReference type="EMBL" id="SHE87118.1"/>
    </source>
</evidence>
<accession>A0A1M4X0T6</accession>
<sequence>MGGLGAAGRKGGCGLAEARIRGWKMRSSERETQVTTILGFSVIHGTERQRLREGIQHHLLGFAEAGCGQWLRSAMIPSSAHLVGSRAPQPISVAGSSTRRPPVKTARSSALPGSCNKDRGRSRLQPTQRAQFLMSRFRGEYLAMRQHIARHRIFVRCSCRVHEQAARRQAAAQSRTFSVHAAKRVNRQWSPRSPRACLLR</sequence>
<evidence type="ECO:0000256" key="1">
    <source>
        <dbReference type="SAM" id="MobiDB-lite"/>
    </source>
</evidence>
<keyword evidence="3" id="KW-1185">Reference proteome</keyword>
<reference evidence="2 3" key="1">
    <citation type="submission" date="2016-11" db="EMBL/GenBank/DDBJ databases">
        <authorList>
            <person name="Varghese N."/>
            <person name="Submissions S."/>
        </authorList>
    </citation>
    <scope>NUCLEOTIDE SEQUENCE [LARGE SCALE GENOMIC DNA]</scope>
    <source>
        <strain evidence="2 3">DSM 29341</strain>
    </source>
</reference>
<dbReference type="AlphaFoldDB" id="A0A1M4X0T6"/>
<name>A0A1M4X0T6_9RHOB</name>
<feature type="region of interest" description="Disordered" evidence="1">
    <location>
        <begin position="91"/>
        <end position="122"/>
    </location>
</feature>
<proteinExistence type="predicted"/>
<dbReference type="EMBL" id="FQVK01000010">
    <property type="protein sequence ID" value="SHE87118.1"/>
    <property type="molecule type" value="Genomic_DNA"/>
</dbReference>
<dbReference type="Proteomes" id="UP000325134">
    <property type="component" value="Unassembled WGS sequence"/>
</dbReference>
<evidence type="ECO:0000313" key="3">
    <source>
        <dbReference type="Proteomes" id="UP000325134"/>
    </source>
</evidence>
<gene>
    <name evidence="2" type="ORF">SAMN05444279_11066</name>
</gene>